<feature type="transmembrane region" description="Helical" evidence="2">
    <location>
        <begin position="240"/>
        <end position="261"/>
    </location>
</feature>
<dbReference type="EMBL" id="BAABJX010000038">
    <property type="protein sequence ID" value="GAA4839787.1"/>
    <property type="molecule type" value="Genomic_DNA"/>
</dbReference>
<organism evidence="3 4">
    <name type="scientific">Algivirga pacifica</name>
    <dbReference type="NCBI Taxonomy" id="1162670"/>
    <lineage>
        <taxon>Bacteria</taxon>
        <taxon>Pseudomonadati</taxon>
        <taxon>Bacteroidota</taxon>
        <taxon>Cytophagia</taxon>
        <taxon>Cytophagales</taxon>
        <taxon>Flammeovirgaceae</taxon>
        <taxon>Algivirga</taxon>
    </lineage>
</organism>
<evidence type="ECO:0000256" key="1">
    <source>
        <dbReference type="SAM" id="MobiDB-lite"/>
    </source>
</evidence>
<evidence type="ECO:0000313" key="4">
    <source>
        <dbReference type="Proteomes" id="UP001500298"/>
    </source>
</evidence>
<proteinExistence type="predicted"/>
<keyword evidence="2" id="KW-0472">Membrane</keyword>
<dbReference type="RefSeq" id="WP_345372509.1">
    <property type="nucleotide sequence ID" value="NZ_BAABJX010000038.1"/>
</dbReference>
<keyword evidence="4" id="KW-1185">Reference proteome</keyword>
<protein>
    <recommendedName>
        <fullName evidence="5">HTH psq-type domain-containing protein</fullName>
    </recommendedName>
</protein>
<accession>A0ABP9DCT8</accession>
<feature type="region of interest" description="Disordered" evidence="1">
    <location>
        <begin position="271"/>
        <end position="308"/>
    </location>
</feature>
<reference evidence="4" key="1">
    <citation type="journal article" date="2019" name="Int. J. Syst. Evol. Microbiol.">
        <title>The Global Catalogue of Microorganisms (GCM) 10K type strain sequencing project: providing services to taxonomists for standard genome sequencing and annotation.</title>
        <authorList>
            <consortium name="The Broad Institute Genomics Platform"/>
            <consortium name="The Broad Institute Genome Sequencing Center for Infectious Disease"/>
            <person name="Wu L."/>
            <person name="Ma J."/>
        </authorList>
    </citation>
    <scope>NUCLEOTIDE SEQUENCE [LARGE SCALE GENOMIC DNA]</scope>
    <source>
        <strain evidence="4">JCM 18326</strain>
    </source>
</reference>
<feature type="transmembrane region" description="Helical" evidence="2">
    <location>
        <begin position="110"/>
        <end position="130"/>
    </location>
</feature>
<keyword evidence="2" id="KW-0812">Transmembrane</keyword>
<feature type="transmembrane region" description="Helical" evidence="2">
    <location>
        <begin position="36"/>
        <end position="56"/>
    </location>
</feature>
<feature type="transmembrane region" description="Helical" evidence="2">
    <location>
        <begin position="68"/>
        <end position="89"/>
    </location>
</feature>
<gene>
    <name evidence="3" type="ORF">GCM10023331_26240</name>
</gene>
<name>A0ABP9DCT8_9BACT</name>
<dbReference type="Proteomes" id="UP001500298">
    <property type="component" value="Unassembled WGS sequence"/>
</dbReference>
<evidence type="ECO:0008006" key="5">
    <source>
        <dbReference type="Google" id="ProtNLM"/>
    </source>
</evidence>
<keyword evidence="2" id="KW-1133">Transmembrane helix</keyword>
<sequence>MKKQWMLMQWQDDLQHFADRLGEKPYYLKKAKEYKIAIVLSYVFSTLSVLTAFVFAADFTSKLIPEDWLSVEIRFGIAGMVCFVLLYALELFKRNLWSEVFEAKLKKSGLPFLAGVLAVVLLSMSVYLSVKGVELFTRKSMDKEEVITANYQDQKAVVDQEFGALIQNEQKELADYKESVSYRGKINIHNKTTRNVIDAHTDRIATLRNDWKLRLQEIKTDHEQALTQNATSTDNMAFKMMVFSFSVEMLIAGLLYFILYFEYRCLKESGNDPKDNPQPLSMYTPDTPNPNDPGGRRTHSESQQESEGNVITMQHRNANQGNFTTTVSSYAPLLTGYQIPLAPQEQVLAGGANPFLFNPLAGIDKPLTPSENPLTVKEKALTGKAHNRFEIHRNEEPQQEEEEQTKKKDKEDLIPFYWRERTELCHDLVDKAKGKLKITNVALAKKYKCSEATIRNVKRAIIDVPAEEQVQRQMKISF</sequence>
<evidence type="ECO:0000313" key="3">
    <source>
        <dbReference type="EMBL" id="GAA4839787.1"/>
    </source>
</evidence>
<comment type="caution">
    <text evidence="3">The sequence shown here is derived from an EMBL/GenBank/DDBJ whole genome shotgun (WGS) entry which is preliminary data.</text>
</comment>
<evidence type="ECO:0000256" key="2">
    <source>
        <dbReference type="SAM" id="Phobius"/>
    </source>
</evidence>